<dbReference type="AlphaFoldDB" id="A0A1G5EC00"/>
<dbReference type="RefSeq" id="WP_074462484.1">
    <property type="nucleotide sequence ID" value="NZ_FMUR01000010.1"/>
</dbReference>
<dbReference type="EMBL" id="FMUR01000010">
    <property type="protein sequence ID" value="SCY24496.1"/>
    <property type="molecule type" value="Genomic_DNA"/>
</dbReference>
<protein>
    <submittedName>
        <fullName evidence="1">Uncharacterized protein</fullName>
    </submittedName>
</protein>
<keyword evidence="2" id="KW-1185">Reference proteome</keyword>
<evidence type="ECO:0000313" key="2">
    <source>
        <dbReference type="Proteomes" id="UP000183047"/>
    </source>
</evidence>
<evidence type="ECO:0000313" key="1">
    <source>
        <dbReference type="EMBL" id="SCY24496.1"/>
    </source>
</evidence>
<name>A0A1G5EC00_9FIRM</name>
<organism evidence="1 2">
    <name type="scientific">Butyrivibrio hungatei</name>
    <dbReference type="NCBI Taxonomy" id="185008"/>
    <lineage>
        <taxon>Bacteria</taxon>
        <taxon>Bacillati</taxon>
        <taxon>Bacillota</taxon>
        <taxon>Clostridia</taxon>
        <taxon>Lachnospirales</taxon>
        <taxon>Lachnospiraceae</taxon>
        <taxon>Butyrivibrio</taxon>
    </lineage>
</organism>
<reference evidence="2" key="1">
    <citation type="submission" date="2016-10" db="EMBL/GenBank/DDBJ databases">
        <authorList>
            <person name="Varghese N."/>
            <person name="Submissions S."/>
        </authorList>
    </citation>
    <scope>NUCLEOTIDE SEQUENCE [LARGE SCALE GENOMIC DNA]</scope>
    <source>
        <strain evidence="2">XBD2006</strain>
    </source>
</reference>
<sequence>MKFELIHNINFSIVADYIEDDFDYYSRILLEFIEKKNSTNIYNDNLLELYNIVRRYKEESIPDIADNLDVHSLGRKLNDIYQFDFDDEDNIENYCAYVSLNCATWLFKKDKRYYILVTPMYQMQSEDEDDYEDFAQNYSDIFCSEISVEELELLAYKIEELYKKLMMSE</sequence>
<dbReference type="Proteomes" id="UP000183047">
    <property type="component" value="Unassembled WGS sequence"/>
</dbReference>
<dbReference type="OrthoDB" id="72213at2"/>
<gene>
    <name evidence="1" type="ORF">SAMN02910451_01908</name>
</gene>
<accession>A0A1G5EC00</accession>
<proteinExistence type="predicted"/>